<organism evidence="2">
    <name type="scientific">Arion vulgaris</name>
    <dbReference type="NCBI Taxonomy" id="1028688"/>
    <lineage>
        <taxon>Eukaryota</taxon>
        <taxon>Metazoa</taxon>
        <taxon>Spiralia</taxon>
        <taxon>Lophotrochozoa</taxon>
        <taxon>Mollusca</taxon>
        <taxon>Gastropoda</taxon>
        <taxon>Heterobranchia</taxon>
        <taxon>Euthyneura</taxon>
        <taxon>Panpulmonata</taxon>
        <taxon>Eupulmonata</taxon>
        <taxon>Stylommatophora</taxon>
        <taxon>Helicina</taxon>
        <taxon>Arionoidea</taxon>
        <taxon>Arionidae</taxon>
        <taxon>Arion</taxon>
    </lineage>
</organism>
<feature type="compositionally biased region" description="Basic and acidic residues" evidence="1">
    <location>
        <begin position="129"/>
        <end position="138"/>
    </location>
</feature>
<feature type="non-terminal residue" evidence="2">
    <location>
        <position position="1"/>
    </location>
</feature>
<feature type="region of interest" description="Disordered" evidence="1">
    <location>
        <begin position="1"/>
        <end position="219"/>
    </location>
</feature>
<reference evidence="2" key="1">
    <citation type="submission" date="2014-12" db="EMBL/GenBank/DDBJ databases">
        <title>Insight into the proteome of Arion vulgaris.</title>
        <authorList>
            <person name="Aradska J."/>
            <person name="Bulat T."/>
            <person name="Smidak R."/>
            <person name="Sarate P."/>
            <person name="Gangsoo J."/>
            <person name="Sialana F."/>
            <person name="Bilban M."/>
            <person name="Lubec G."/>
        </authorList>
    </citation>
    <scope>NUCLEOTIDE SEQUENCE</scope>
    <source>
        <tissue evidence="2">Skin</tissue>
    </source>
</reference>
<accession>A0A0B6ZVI8</accession>
<feature type="compositionally biased region" description="Polar residues" evidence="1">
    <location>
        <begin position="114"/>
        <end position="128"/>
    </location>
</feature>
<name>A0A0B6ZVI8_9EUPU</name>
<feature type="region of interest" description="Disordered" evidence="1">
    <location>
        <begin position="367"/>
        <end position="415"/>
    </location>
</feature>
<feature type="compositionally biased region" description="Polar residues" evidence="1">
    <location>
        <begin position="368"/>
        <end position="377"/>
    </location>
</feature>
<feature type="compositionally biased region" description="Basic and acidic residues" evidence="1">
    <location>
        <begin position="233"/>
        <end position="257"/>
    </location>
</feature>
<feature type="compositionally biased region" description="Basic and acidic residues" evidence="1">
    <location>
        <begin position="156"/>
        <end position="168"/>
    </location>
</feature>
<feature type="compositionally biased region" description="Polar residues" evidence="1">
    <location>
        <begin position="169"/>
        <end position="181"/>
    </location>
</feature>
<feature type="region of interest" description="Disordered" evidence="1">
    <location>
        <begin position="231"/>
        <end position="305"/>
    </location>
</feature>
<feature type="compositionally biased region" description="Basic and acidic residues" evidence="1">
    <location>
        <begin position="277"/>
        <end position="291"/>
    </location>
</feature>
<proteinExistence type="predicted"/>
<sequence length="868" mass="99545">HIDYSPTGVANDFSSSSDDESNDKRYVIRSVPQKSSMKKTSKYDSSSFSDSGSDIVFTKGEPPAARINHGRKSNPEPVHQTHYPDNKRPTTFSGSDSFSPRSTFDGPAYKIYQTPESYSSESVSPTYHTQERATRDKVGNNLYRVRNLSASVPDGLHSREGRRKDSGHRSSITNETKTANKTGRKKHHSPERFFKNAKLSLRNDDHEGHDYNSDQELTNEQFGTVTKVYLNDNQRKPETQHRVSTLERQVSYERRSDQLVQNGSSQSLKRFDKKHNRSPDYYDQTDSRYQEQHSYASLDRTTKKPYEQATITRTESVQPSRHHNIPPSTKTHKTVIELDVADKNKRAEEVDSRYIINRVKSADDLQETKTTINLQNRSSDENKMWRTGTSRSNDRQRNRSSSNDEGSDIEQSSLHDSSLRLVKTLKQKDGDKMYVVNSTVGDSKLNNNTIVHPPGWFKSTIDINKESTENIPQNGQYISHRMNEERSDSKTEKAVYFVKETIPQSNSGKVYQRTHSTEFVYPDSGQGTEIASSDGENEIRQKTERIERIYEIRSQPAVPEHFHSMEDLSNDLRVLRGNILIKNRMNDTDHGDDDFNENVNLFDNSFHLGKDNPLFSSDQDLLASLQREEEQEMARHVRQDITFESVDRIAHEYKAERQVEVKAPPERKKQNLSALLLSKLANVDSKDIRQTINVEHHNEEIYGDIHFIHADGEKKESTNTRNFDSVNENVELTLTQGKAYVIIKVIAERIVPTDYEFNVWRKSQAIVTREIEIDLLANDQRRRLYKHVMASAGTSGYLKGYVDDGSRNGAHDAEILSPQERQLSSVETLKLFSQILDITDGQGDKDFTETRTRQEMGQLPPSNMDLLY</sequence>
<feature type="compositionally biased region" description="Low complexity" evidence="1">
    <location>
        <begin position="43"/>
        <end position="54"/>
    </location>
</feature>
<protein>
    <submittedName>
        <fullName evidence="2">Uncharacterized protein</fullName>
    </submittedName>
</protein>
<gene>
    <name evidence="2" type="primary">ORF82049</name>
</gene>
<feature type="compositionally biased region" description="Polar residues" evidence="1">
    <location>
        <begin position="258"/>
        <end position="268"/>
    </location>
</feature>
<feature type="compositionally biased region" description="Basic and acidic residues" evidence="1">
    <location>
        <begin position="201"/>
        <end position="212"/>
    </location>
</feature>
<feature type="compositionally biased region" description="Polar residues" evidence="1">
    <location>
        <begin position="89"/>
        <end position="102"/>
    </location>
</feature>
<evidence type="ECO:0000256" key="1">
    <source>
        <dbReference type="SAM" id="MobiDB-lite"/>
    </source>
</evidence>
<evidence type="ECO:0000313" key="2">
    <source>
        <dbReference type="EMBL" id="CEK72357.1"/>
    </source>
</evidence>
<dbReference type="AlphaFoldDB" id="A0A0B6ZVI8"/>
<dbReference type="EMBL" id="HACG01025492">
    <property type="protein sequence ID" value="CEK72357.1"/>
    <property type="molecule type" value="Transcribed_RNA"/>
</dbReference>